<evidence type="ECO:0000259" key="4">
    <source>
        <dbReference type="PROSITE" id="PS51523"/>
    </source>
</evidence>
<evidence type="ECO:0000313" key="6">
    <source>
        <dbReference type="Proteomes" id="UP000004994"/>
    </source>
</evidence>
<dbReference type="PANTHER" id="PTHR31948:SF148">
    <property type="entry name" value="MINI ZINC FINGER PROTEIN 3"/>
    <property type="match status" value="1"/>
</dbReference>
<keyword evidence="1" id="KW-0479">Metal-binding</keyword>
<dbReference type="GO" id="GO:0005634">
    <property type="term" value="C:nucleus"/>
    <property type="evidence" value="ECO:0000318"/>
    <property type="project" value="GO_Central"/>
</dbReference>
<dbReference type="GO" id="GO:0000976">
    <property type="term" value="F:transcription cis-regulatory region binding"/>
    <property type="evidence" value="ECO:0000318"/>
    <property type="project" value="GO_Central"/>
</dbReference>
<evidence type="ECO:0000256" key="1">
    <source>
        <dbReference type="ARBA" id="ARBA00022723"/>
    </source>
</evidence>
<dbReference type="EnsemblPlants" id="Solyc05g018740.1.1">
    <property type="protein sequence ID" value="Solyc05g018740.1.1.1"/>
    <property type="gene ID" value="Solyc05g018740.1"/>
</dbReference>
<feature type="domain" description="ZF-HD dimerization-type" evidence="4">
    <location>
        <begin position="17"/>
        <end position="66"/>
    </location>
</feature>
<dbReference type="PANTHER" id="PTHR31948">
    <property type="entry name" value="ZINC-FINGER HOMEODOMAIN PROTEIN 2"/>
    <property type="match status" value="1"/>
</dbReference>
<dbReference type="AlphaFoldDB" id="A0A3Q7GF12"/>
<dbReference type="STRING" id="4081.A0A3Q7GF12"/>
<evidence type="ECO:0000256" key="2">
    <source>
        <dbReference type="ARBA" id="ARBA00022771"/>
    </source>
</evidence>
<dbReference type="PaxDb" id="4081-Solyc05g018740.1.1"/>
<name>A0A3Q7GF12_SOLLC</name>
<dbReference type="Gramene" id="Solyc05g018740.1.1">
    <property type="protein sequence ID" value="Solyc05g018740.1.1.1"/>
    <property type="gene ID" value="Solyc05g018740.1"/>
</dbReference>
<accession>A0A3Q7GF12</accession>
<dbReference type="PROSITE" id="PS51523">
    <property type="entry name" value="ZF_HD_DIMER"/>
    <property type="match status" value="1"/>
</dbReference>
<sequence length="119" mass="13675">MSNNSSSNPSGDMTIKYGICLKNHATNFGDYSVDGCREFVKRGDDGTKEAYICANCGCLRSFHRMNSHSLYHPPILRSRFLHPHIHPHGRENAPIISHPFMSRFVLVQYIRRPVFYNHP</sequence>
<dbReference type="InterPro" id="IPR006456">
    <property type="entry name" value="ZF_HD_homeobox_Cys/His_dimer"/>
</dbReference>
<dbReference type="GO" id="GO:0008270">
    <property type="term" value="F:zinc ion binding"/>
    <property type="evidence" value="ECO:0007669"/>
    <property type="project" value="UniProtKB-KW"/>
</dbReference>
<dbReference type="NCBIfam" id="TIGR01566">
    <property type="entry name" value="ZF_HD_prot_N"/>
    <property type="match status" value="1"/>
</dbReference>
<keyword evidence="6" id="KW-1185">Reference proteome</keyword>
<organism evidence="5">
    <name type="scientific">Solanum lycopersicum</name>
    <name type="common">Tomato</name>
    <name type="synonym">Lycopersicon esculentum</name>
    <dbReference type="NCBI Taxonomy" id="4081"/>
    <lineage>
        <taxon>Eukaryota</taxon>
        <taxon>Viridiplantae</taxon>
        <taxon>Streptophyta</taxon>
        <taxon>Embryophyta</taxon>
        <taxon>Tracheophyta</taxon>
        <taxon>Spermatophyta</taxon>
        <taxon>Magnoliopsida</taxon>
        <taxon>eudicotyledons</taxon>
        <taxon>Gunneridae</taxon>
        <taxon>Pentapetalae</taxon>
        <taxon>asterids</taxon>
        <taxon>lamiids</taxon>
        <taxon>Solanales</taxon>
        <taxon>Solanaceae</taxon>
        <taxon>Solanoideae</taxon>
        <taxon>Solaneae</taxon>
        <taxon>Solanum</taxon>
        <taxon>Solanum subgen. Lycopersicon</taxon>
    </lineage>
</organism>
<dbReference type="InParanoid" id="A0A3Q7GF12"/>
<reference evidence="5" key="2">
    <citation type="submission" date="2019-01" db="UniProtKB">
        <authorList>
            <consortium name="EnsemblPlants"/>
        </authorList>
    </citation>
    <scope>IDENTIFICATION</scope>
    <source>
        <strain evidence="5">cv. Heinz 1706</strain>
    </source>
</reference>
<dbReference type="GO" id="GO:0006355">
    <property type="term" value="P:regulation of DNA-templated transcription"/>
    <property type="evidence" value="ECO:0000318"/>
    <property type="project" value="GO_Central"/>
</dbReference>
<reference evidence="5" key="1">
    <citation type="journal article" date="2012" name="Nature">
        <title>The tomato genome sequence provides insights into fleshy fruit evolution.</title>
        <authorList>
            <consortium name="Tomato Genome Consortium"/>
        </authorList>
    </citation>
    <scope>NUCLEOTIDE SEQUENCE [LARGE SCALE GENOMIC DNA]</scope>
    <source>
        <strain evidence="5">cv. Heinz 1706</strain>
    </source>
</reference>
<protein>
    <recommendedName>
        <fullName evidence="4">ZF-HD dimerization-type domain-containing protein</fullName>
    </recommendedName>
</protein>
<evidence type="ECO:0000313" key="5">
    <source>
        <dbReference type="EnsemblPlants" id="Solyc05g018740.1.1.1"/>
    </source>
</evidence>
<dbReference type="Pfam" id="PF04770">
    <property type="entry name" value="ZF-HD_dimer"/>
    <property type="match status" value="1"/>
</dbReference>
<dbReference type="GO" id="GO:0003700">
    <property type="term" value="F:DNA-binding transcription factor activity"/>
    <property type="evidence" value="ECO:0000318"/>
    <property type="project" value="GO_Central"/>
</dbReference>
<keyword evidence="2" id="KW-0863">Zinc-finger</keyword>
<dbReference type="OMA" id="HPHGREN"/>
<evidence type="ECO:0000256" key="3">
    <source>
        <dbReference type="ARBA" id="ARBA00022833"/>
    </source>
</evidence>
<dbReference type="Proteomes" id="UP000004994">
    <property type="component" value="Chromosome 5"/>
</dbReference>
<keyword evidence="3" id="KW-0862">Zinc</keyword>
<proteinExistence type="predicted"/>